<dbReference type="STRING" id="913774.A0A0C3HM89"/>
<dbReference type="SUPFAM" id="SSF52540">
    <property type="entry name" value="P-loop containing nucleoside triphosphate hydrolases"/>
    <property type="match status" value="1"/>
</dbReference>
<name>A0A0C3HM89_OIDMZ</name>
<evidence type="ECO:0000313" key="4">
    <source>
        <dbReference type="Proteomes" id="UP000054321"/>
    </source>
</evidence>
<dbReference type="Gene3D" id="1.25.40.10">
    <property type="entry name" value="Tetratricopeptide repeat domain"/>
    <property type="match status" value="2"/>
</dbReference>
<dbReference type="SMART" id="SM00028">
    <property type="entry name" value="TPR"/>
    <property type="match status" value="5"/>
</dbReference>
<dbReference type="InterPro" id="IPR011990">
    <property type="entry name" value="TPR-like_helical_dom_sf"/>
</dbReference>
<keyword evidence="4" id="KW-1185">Reference proteome</keyword>
<protein>
    <recommendedName>
        <fullName evidence="2">Heterokaryon incompatibility domain-containing protein</fullName>
    </recommendedName>
</protein>
<dbReference type="InterPro" id="IPR019734">
    <property type="entry name" value="TPR_rpt"/>
</dbReference>
<feature type="region of interest" description="Disordered" evidence="1">
    <location>
        <begin position="940"/>
        <end position="969"/>
    </location>
</feature>
<feature type="compositionally biased region" description="Polar residues" evidence="1">
    <location>
        <begin position="941"/>
        <end position="953"/>
    </location>
</feature>
<evidence type="ECO:0000256" key="1">
    <source>
        <dbReference type="SAM" id="MobiDB-lite"/>
    </source>
</evidence>
<reference evidence="3 4" key="1">
    <citation type="submission" date="2014-04" db="EMBL/GenBank/DDBJ databases">
        <authorList>
            <consortium name="DOE Joint Genome Institute"/>
            <person name="Kuo A."/>
            <person name="Martino E."/>
            <person name="Perotto S."/>
            <person name="Kohler A."/>
            <person name="Nagy L.G."/>
            <person name="Floudas D."/>
            <person name="Copeland A."/>
            <person name="Barry K.W."/>
            <person name="Cichocki N."/>
            <person name="Veneault-Fourrey C."/>
            <person name="LaButti K."/>
            <person name="Lindquist E.A."/>
            <person name="Lipzen A."/>
            <person name="Lundell T."/>
            <person name="Morin E."/>
            <person name="Murat C."/>
            <person name="Sun H."/>
            <person name="Tunlid A."/>
            <person name="Henrissat B."/>
            <person name="Grigoriev I.V."/>
            <person name="Hibbett D.S."/>
            <person name="Martin F."/>
            <person name="Nordberg H.P."/>
            <person name="Cantor M.N."/>
            <person name="Hua S.X."/>
        </authorList>
    </citation>
    <scope>NUCLEOTIDE SEQUENCE [LARGE SCALE GENOMIC DNA]</scope>
    <source>
        <strain evidence="3 4">Zn</strain>
    </source>
</reference>
<dbReference type="Proteomes" id="UP000054321">
    <property type="component" value="Unassembled WGS sequence"/>
</dbReference>
<proteinExistence type="predicted"/>
<organism evidence="3 4">
    <name type="scientific">Oidiodendron maius (strain Zn)</name>
    <dbReference type="NCBI Taxonomy" id="913774"/>
    <lineage>
        <taxon>Eukaryota</taxon>
        <taxon>Fungi</taxon>
        <taxon>Dikarya</taxon>
        <taxon>Ascomycota</taxon>
        <taxon>Pezizomycotina</taxon>
        <taxon>Leotiomycetes</taxon>
        <taxon>Leotiomycetes incertae sedis</taxon>
        <taxon>Myxotrichaceae</taxon>
        <taxon>Oidiodendron</taxon>
    </lineage>
</organism>
<evidence type="ECO:0000259" key="2">
    <source>
        <dbReference type="Pfam" id="PF06985"/>
    </source>
</evidence>
<dbReference type="EMBL" id="KN832873">
    <property type="protein sequence ID" value="KIN03462.1"/>
    <property type="molecule type" value="Genomic_DNA"/>
</dbReference>
<accession>A0A0C3HM89</accession>
<feature type="domain" description="Heterokaryon incompatibility" evidence="2">
    <location>
        <begin position="25"/>
        <end position="112"/>
    </location>
</feature>
<gene>
    <name evidence="3" type="ORF">OIDMADRAFT_193197</name>
</gene>
<dbReference type="PANTHER" id="PTHR10622">
    <property type="entry name" value="HET DOMAIN-CONTAINING PROTEIN"/>
    <property type="match status" value="1"/>
</dbReference>
<dbReference type="InParanoid" id="A0A0C3HM89"/>
<dbReference type="HOGENOM" id="CLU_000288_125_4_1"/>
<dbReference type="Pfam" id="PF06985">
    <property type="entry name" value="HET"/>
    <property type="match status" value="1"/>
</dbReference>
<dbReference type="Pfam" id="PF13424">
    <property type="entry name" value="TPR_12"/>
    <property type="match status" value="2"/>
</dbReference>
<dbReference type="PRINTS" id="PR00381">
    <property type="entry name" value="KINESINLIGHT"/>
</dbReference>
<dbReference type="InterPro" id="IPR027417">
    <property type="entry name" value="P-loop_NTPase"/>
</dbReference>
<dbReference type="PANTHER" id="PTHR10622:SF11">
    <property type="entry name" value="HET-DOMAIN-CONTAINING PROTEIN"/>
    <property type="match status" value="1"/>
</dbReference>
<dbReference type="AlphaFoldDB" id="A0A0C3HM89"/>
<dbReference type="Pfam" id="PF13374">
    <property type="entry name" value="TPR_10"/>
    <property type="match status" value="1"/>
</dbReference>
<dbReference type="OrthoDB" id="5986190at2759"/>
<evidence type="ECO:0000313" key="3">
    <source>
        <dbReference type="EMBL" id="KIN03462.1"/>
    </source>
</evidence>
<reference evidence="4" key="2">
    <citation type="submission" date="2015-01" db="EMBL/GenBank/DDBJ databases">
        <title>Evolutionary Origins and Diversification of the Mycorrhizal Mutualists.</title>
        <authorList>
            <consortium name="DOE Joint Genome Institute"/>
            <consortium name="Mycorrhizal Genomics Consortium"/>
            <person name="Kohler A."/>
            <person name="Kuo A."/>
            <person name="Nagy L.G."/>
            <person name="Floudas D."/>
            <person name="Copeland A."/>
            <person name="Barry K.W."/>
            <person name="Cichocki N."/>
            <person name="Veneault-Fourrey C."/>
            <person name="LaButti K."/>
            <person name="Lindquist E.A."/>
            <person name="Lipzen A."/>
            <person name="Lundell T."/>
            <person name="Morin E."/>
            <person name="Murat C."/>
            <person name="Riley R."/>
            <person name="Ohm R."/>
            <person name="Sun H."/>
            <person name="Tunlid A."/>
            <person name="Henrissat B."/>
            <person name="Grigoriev I.V."/>
            <person name="Hibbett D.S."/>
            <person name="Martin F."/>
        </authorList>
    </citation>
    <scope>NUCLEOTIDE SEQUENCE [LARGE SCALE GENOMIC DNA]</scope>
    <source>
        <strain evidence="4">Zn</strain>
    </source>
</reference>
<dbReference type="SUPFAM" id="SSF48452">
    <property type="entry name" value="TPR-like"/>
    <property type="match status" value="2"/>
</dbReference>
<dbReference type="InterPro" id="IPR010730">
    <property type="entry name" value="HET"/>
</dbReference>
<dbReference type="Gene3D" id="3.40.50.300">
    <property type="entry name" value="P-loop containing nucleotide triphosphate hydrolases"/>
    <property type="match status" value="1"/>
</dbReference>
<sequence length="969" mass="110573">MRLIWSKPGGGFKLSTFNNDDIPPYAILSHTWSEGKEVTYDELVTGIGRNKAGYAKLCFCGERAAKDGLNYFWVDTCCIDKRDNVELSTALNSMFRWYQRATKCYVYLSDVHVPDEAPDAQEFRITWEEAFRKSRWFTRGWTLQELLAPASVEFFSANGKQLGSKITLEQEIYEITQIPIRALRNYDLREFMVDERMSWVTGRKTTVEEDRAYCLLGIFGVFLPLIYGEGEEHALGRLKMEIQRHLGTLHSSYIADSQRIPASKLLPFSRNEFFVGRKNHLRTLQEQLRPSSIHQRMSIYGLGGGGKTALVLELAYRMMMKYSGLLVLWVPAISRETFDIAYREIGTLLGISGITDDNADIKQLVRNSLNLGGSSDWLMVVDNADNPNILLEDISDGPQSGRLYDYLPRGDRGSILFTTRGRKAAERLTPGNVLELEDMSRLEAKQLIARRILNKALLNDESAINKLLEILTCLPLAIVQAVAFINSNQVSISDYVSLFKQADTEVEIFSERFDDPSRYRETESTIAKTWHISFDQIMKQDQLAAGYLSFIACVDRVNIPQSLLPHDGSTVQQVKALGTLTGYAFISERQHDSQLPEEERLFDVHRLVQKATVWWLKEHSDWTAWTEKVYCRLEEIVPYGGHERRQKWINYLPHAKHVSGLHNELSETRRASLLDRIGKCQATLGQYTAAEATHRQTLALKEKVLSKEHPDTLTTIDNLAGVLGEQGKYEEAEMMYRQTLALREKVLGIEHPDTLRTINNLALVLGKQSKYQEAETMHRQELAMCEKVLGKKHPDTLTTMNNLAAVLDDQGKYEEAEMMYRQTLALREKVLDIEHPDTLRTINNLALVLGNQGKYQEAETMHRQTLALKEKVLSKEHPSTLLSVHCLAHSLAKRDSFVEATTLYQRACEGYSVVFRDDHPTARACRRHYLEMLQRKEKSELISTSEASRTVPNNKKPRSEDGSWGGQMH</sequence>